<dbReference type="NCBIfam" id="NF007757">
    <property type="entry name" value="PRK10438.1"/>
    <property type="match status" value="1"/>
</dbReference>
<gene>
    <name evidence="2" type="ORF">Q5H93_09230</name>
</gene>
<keyword evidence="3" id="KW-1185">Reference proteome</keyword>
<name>A0ABT9B9G5_9BACT</name>
<dbReference type="EMBL" id="JAUQSY010000005">
    <property type="protein sequence ID" value="MDO7874912.1"/>
    <property type="molecule type" value="Genomic_DNA"/>
</dbReference>
<evidence type="ECO:0000313" key="2">
    <source>
        <dbReference type="EMBL" id="MDO7874912.1"/>
    </source>
</evidence>
<dbReference type="Gene3D" id="3.60.110.10">
    <property type="entry name" value="Carbon-nitrogen hydrolase"/>
    <property type="match status" value="1"/>
</dbReference>
<protein>
    <submittedName>
        <fullName evidence="2">Amidohydrolase</fullName>
    </submittedName>
</protein>
<dbReference type="PROSITE" id="PS50263">
    <property type="entry name" value="CN_HYDROLASE"/>
    <property type="match status" value="1"/>
</dbReference>
<dbReference type="InterPro" id="IPR052737">
    <property type="entry name" value="Omega-amidase_YafV"/>
</dbReference>
<dbReference type="InterPro" id="IPR003010">
    <property type="entry name" value="C-N_Hydrolase"/>
</dbReference>
<proteinExistence type="predicted"/>
<dbReference type="RefSeq" id="WP_305006227.1">
    <property type="nucleotide sequence ID" value="NZ_JAUQSY010000005.1"/>
</dbReference>
<dbReference type="InterPro" id="IPR036526">
    <property type="entry name" value="C-N_Hydrolase_sf"/>
</dbReference>
<comment type="caution">
    <text evidence="2">The sequence shown here is derived from an EMBL/GenBank/DDBJ whole genome shotgun (WGS) entry which is preliminary data.</text>
</comment>
<dbReference type="CDD" id="cd07575">
    <property type="entry name" value="Xc-1258_like"/>
    <property type="match status" value="1"/>
</dbReference>
<reference evidence="2" key="1">
    <citation type="submission" date="2023-07" db="EMBL/GenBank/DDBJ databases">
        <authorList>
            <person name="Kim M.K."/>
        </authorList>
    </citation>
    <scope>NUCLEOTIDE SEQUENCE</scope>
    <source>
        <strain evidence="2">ASUV-10-1</strain>
    </source>
</reference>
<organism evidence="2 3">
    <name type="scientific">Hymenobacter aranciens</name>
    <dbReference type="NCBI Taxonomy" id="3063996"/>
    <lineage>
        <taxon>Bacteria</taxon>
        <taxon>Pseudomonadati</taxon>
        <taxon>Bacteroidota</taxon>
        <taxon>Cytophagia</taxon>
        <taxon>Cytophagales</taxon>
        <taxon>Hymenobacteraceae</taxon>
        <taxon>Hymenobacter</taxon>
    </lineage>
</organism>
<dbReference type="Proteomes" id="UP001176429">
    <property type="component" value="Unassembled WGS sequence"/>
</dbReference>
<dbReference type="PANTHER" id="PTHR47799">
    <property type="entry name" value="OMEGA-AMIDASE YAFV"/>
    <property type="match status" value="1"/>
</dbReference>
<evidence type="ECO:0000259" key="1">
    <source>
        <dbReference type="PROSITE" id="PS50263"/>
    </source>
</evidence>
<accession>A0ABT9B9G5</accession>
<sequence>MNDLTVSMVQANLHWQDAAANRATLDRCLSQISISTDLIVLPEMFTTGFSMDAAALAETMDGPTVAWMRQHAAAHQAVITGSSIIEENGQYFNRLLWVRPDSSLSYYDKRHLFTLAREQDTYTAGTTRLIEEWRGWRICPLVCYDLRFPVWSRNEAAQPYDLLLYVANWPAVRRNAWITLLRARAIENLSYVLGVNRVGQDGLGHDYAGDSALLDMRGEYLLQAGNLHSCITRTLRWDDLEDFRTKFPALNDADPFSLSPCKAETRATPATAGIPLPHPKLATLVAE</sequence>
<dbReference type="Pfam" id="PF00795">
    <property type="entry name" value="CN_hydrolase"/>
    <property type="match status" value="1"/>
</dbReference>
<evidence type="ECO:0000313" key="3">
    <source>
        <dbReference type="Proteomes" id="UP001176429"/>
    </source>
</evidence>
<feature type="domain" description="CN hydrolase" evidence="1">
    <location>
        <begin position="4"/>
        <end position="237"/>
    </location>
</feature>
<dbReference type="PANTHER" id="PTHR47799:SF1">
    <property type="entry name" value="OMEGA-AMIDASE YAFV"/>
    <property type="match status" value="1"/>
</dbReference>
<dbReference type="SUPFAM" id="SSF56317">
    <property type="entry name" value="Carbon-nitrogen hydrolase"/>
    <property type="match status" value="1"/>
</dbReference>